<dbReference type="PANTHER" id="PTHR43433:SF5">
    <property type="entry name" value="AB HYDROLASE-1 DOMAIN-CONTAINING PROTEIN"/>
    <property type="match status" value="1"/>
</dbReference>
<dbReference type="InterPro" id="IPR050471">
    <property type="entry name" value="AB_hydrolase"/>
</dbReference>
<dbReference type="GO" id="GO:0016787">
    <property type="term" value="F:hydrolase activity"/>
    <property type="evidence" value="ECO:0007669"/>
    <property type="project" value="UniProtKB-KW"/>
</dbReference>
<dbReference type="PANTHER" id="PTHR43433">
    <property type="entry name" value="HYDROLASE, ALPHA/BETA FOLD FAMILY PROTEIN"/>
    <property type="match status" value="1"/>
</dbReference>
<keyword evidence="3" id="KW-1185">Reference proteome</keyword>
<dbReference type="InterPro" id="IPR029058">
    <property type="entry name" value="AB_hydrolase_fold"/>
</dbReference>
<dbReference type="InterPro" id="IPR000073">
    <property type="entry name" value="AB_hydrolase_1"/>
</dbReference>
<evidence type="ECO:0000259" key="1">
    <source>
        <dbReference type="Pfam" id="PF00561"/>
    </source>
</evidence>
<organism evidence="2 3">
    <name type="scientific">Hyphococcus lacteus</name>
    <dbReference type="NCBI Taxonomy" id="3143536"/>
    <lineage>
        <taxon>Bacteria</taxon>
        <taxon>Pseudomonadati</taxon>
        <taxon>Pseudomonadota</taxon>
        <taxon>Alphaproteobacteria</taxon>
        <taxon>Parvularculales</taxon>
        <taxon>Parvularculaceae</taxon>
        <taxon>Hyphococcus</taxon>
    </lineage>
</organism>
<dbReference type="EMBL" id="JBEHZE010000001">
    <property type="protein sequence ID" value="MEX6634347.1"/>
    <property type="molecule type" value="Genomic_DNA"/>
</dbReference>
<dbReference type="RefSeq" id="WP_369314332.1">
    <property type="nucleotide sequence ID" value="NZ_JBEHZE010000001.1"/>
</dbReference>
<feature type="domain" description="AB hydrolase-1" evidence="1">
    <location>
        <begin position="33"/>
        <end position="145"/>
    </location>
</feature>
<name>A0ABV3Z821_9PROT</name>
<dbReference type="SUPFAM" id="SSF53474">
    <property type="entry name" value="alpha/beta-Hydrolases"/>
    <property type="match status" value="1"/>
</dbReference>
<evidence type="ECO:0000313" key="2">
    <source>
        <dbReference type="EMBL" id="MEX6634347.1"/>
    </source>
</evidence>
<dbReference type="Proteomes" id="UP001560685">
    <property type="component" value="Unassembled WGS sequence"/>
</dbReference>
<keyword evidence="2" id="KW-0378">Hydrolase</keyword>
<dbReference type="Pfam" id="PF00561">
    <property type="entry name" value="Abhydrolase_1"/>
    <property type="match status" value="1"/>
</dbReference>
<comment type="caution">
    <text evidence="2">The sequence shown here is derived from an EMBL/GenBank/DDBJ whole genome shotgun (WGS) entry which is preliminary data.</text>
</comment>
<accession>A0ABV3Z821</accession>
<evidence type="ECO:0000313" key="3">
    <source>
        <dbReference type="Proteomes" id="UP001560685"/>
    </source>
</evidence>
<sequence length="249" mass="27337">MFGRFREINFTAPLSSPLEMDAFHLPASGRWRVVVFPGSPCNRLLFTRLLRTAPQGIDMVVLSRPGFGRGHVNVYPDFDDQLAAIKPFLPGGEFGDKKIITLGVSYGGELALKAALDFPDQVHGVVTVAALIDEPHDYALKLEQIGGASAIEPFVPNRWQRVRTEIAGRRAQIGPLLGALPSLKKPVEVLHGDFDALVPRSNAHTLMEALGPEANASLEIIPGGTHYLEVQYPRRLHRAIQRVIARAEQ</sequence>
<reference evidence="2 3" key="1">
    <citation type="submission" date="2024-05" db="EMBL/GenBank/DDBJ databases">
        <title>Three bacterial strains, DH-69, EH-24, and ECK-19 isolated from coastal sediments.</title>
        <authorList>
            <person name="Ye Y.-Q."/>
            <person name="Du Z.-J."/>
        </authorList>
    </citation>
    <scope>NUCLEOTIDE SEQUENCE [LARGE SCALE GENOMIC DNA]</scope>
    <source>
        <strain evidence="2 3">ECK-19</strain>
    </source>
</reference>
<protein>
    <submittedName>
        <fullName evidence="2">Alpha/beta hydrolase</fullName>
    </submittedName>
</protein>
<proteinExistence type="predicted"/>
<gene>
    <name evidence="2" type="ORF">ABFZ84_12400</name>
</gene>
<dbReference type="Gene3D" id="3.40.50.1820">
    <property type="entry name" value="alpha/beta hydrolase"/>
    <property type="match status" value="1"/>
</dbReference>